<name>A0A0Q3WRC8_9BACI</name>
<comment type="caution">
    <text evidence="2">The sequence shown here is derived from an EMBL/GenBank/DDBJ whole genome shotgun (WGS) entry which is preliminary data.</text>
</comment>
<reference evidence="2 3" key="1">
    <citation type="submission" date="2015-09" db="EMBL/GenBank/DDBJ databases">
        <title>Genome sequencing project for genomic taxonomy and phylogenomics of Bacillus-like bacteria.</title>
        <authorList>
            <person name="Liu B."/>
            <person name="Wang J."/>
            <person name="Zhu Y."/>
            <person name="Liu G."/>
            <person name="Chen Q."/>
            <person name="Chen Z."/>
            <person name="Lan J."/>
            <person name="Che J."/>
            <person name="Ge C."/>
            <person name="Shi H."/>
            <person name="Pan Z."/>
            <person name="Liu X."/>
        </authorList>
    </citation>
    <scope>NUCLEOTIDE SEQUENCE [LARGE SCALE GENOMIC DNA]</scope>
    <source>
        <strain evidence="2 3">LMG 18435</strain>
    </source>
</reference>
<feature type="transmembrane region" description="Helical" evidence="1">
    <location>
        <begin position="39"/>
        <end position="57"/>
    </location>
</feature>
<evidence type="ECO:0000313" key="3">
    <source>
        <dbReference type="Proteomes" id="UP000051888"/>
    </source>
</evidence>
<gene>
    <name evidence="2" type="ORF">AN964_22820</name>
</gene>
<feature type="transmembrane region" description="Helical" evidence="1">
    <location>
        <begin position="6"/>
        <end position="27"/>
    </location>
</feature>
<keyword evidence="1" id="KW-0812">Transmembrane</keyword>
<dbReference type="EMBL" id="LJJC01000015">
    <property type="protein sequence ID" value="KQL50493.1"/>
    <property type="molecule type" value="Genomic_DNA"/>
</dbReference>
<sequence>MRISHLAISPIYIIVLIMCIGFLLFFRKDKGFFMFMGKIYAYLHIVVYFISFYFYLYKGI</sequence>
<proteinExistence type="predicted"/>
<organism evidence="2 3">
    <name type="scientific">Heyndrickxia shackletonii</name>
    <dbReference type="NCBI Taxonomy" id="157838"/>
    <lineage>
        <taxon>Bacteria</taxon>
        <taxon>Bacillati</taxon>
        <taxon>Bacillota</taxon>
        <taxon>Bacilli</taxon>
        <taxon>Bacillales</taxon>
        <taxon>Bacillaceae</taxon>
        <taxon>Heyndrickxia</taxon>
    </lineage>
</organism>
<dbReference type="AlphaFoldDB" id="A0A0Q3WRC8"/>
<protein>
    <submittedName>
        <fullName evidence="2">Uncharacterized protein</fullName>
    </submittedName>
</protein>
<evidence type="ECO:0000256" key="1">
    <source>
        <dbReference type="SAM" id="Phobius"/>
    </source>
</evidence>
<accession>A0A0Q3WRC8</accession>
<keyword evidence="1" id="KW-0472">Membrane</keyword>
<evidence type="ECO:0000313" key="2">
    <source>
        <dbReference type="EMBL" id="KQL50493.1"/>
    </source>
</evidence>
<dbReference type="Proteomes" id="UP000051888">
    <property type="component" value="Unassembled WGS sequence"/>
</dbReference>
<keyword evidence="1" id="KW-1133">Transmembrane helix</keyword>
<keyword evidence="3" id="KW-1185">Reference proteome</keyword>
<dbReference type="STRING" id="157838.AN964_22820"/>
<dbReference type="PATRIC" id="fig|157838.3.peg.5006"/>